<sequence>MATTCDLFLDGQVSVSQPADGFRAGIDAVLLAAALSAKPGSLVLDAGCGAGTAMLCAAHRMTECRFLGLEIDPAMAALARRNIEANVMTSRVEVIGGDVADPPDLPTVNRVFFNPPFFDDPSALRAPKPGKQAAYTSPTANLEAWIRLTRRVLRPKGRVVLIHRADALGDVLALIGKGFGDVAIKPIQPRPGSDAKRVIISAKRGSKSPLRLLPPLALHDDAGGKYSAKAEDILRGRAVIEMG</sequence>
<organism evidence="4 5">
    <name type="scientific">Hyphobacterium marinum</name>
    <dbReference type="NCBI Taxonomy" id="3116574"/>
    <lineage>
        <taxon>Bacteria</taxon>
        <taxon>Pseudomonadati</taxon>
        <taxon>Pseudomonadota</taxon>
        <taxon>Alphaproteobacteria</taxon>
        <taxon>Maricaulales</taxon>
        <taxon>Maricaulaceae</taxon>
        <taxon>Hyphobacterium</taxon>
    </lineage>
</organism>
<dbReference type="InterPro" id="IPR007848">
    <property type="entry name" value="Small_mtfrase_dom"/>
</dbReference>
<dbReference type="SUPFAM" id="SSF53335">
    <property type="entry name" value="S-adenosyl-L-methionine-dependent methyltransferases"/>
    <property type="match status" value="1"/>
</dbReference>
<dbReference type="Proteomes" id="UP001310692">
    <property type="component" value="Unassembled WGS sequence"/>
</dbReference>
<dbReference type="InterPro" id="IPR029063">
    <property type="entry name" value="SAM-dependent_MTases_sf"/>
</dbReference>
<dbReference type="GO" id="GO:0008168">
    <property type="term" value="F:methyltransferase activity"/>
    <property type="evidence" value="ECO:0007669"/>
    <property type="project" value="UniProtKB-KW"/>
</dbReference>
<keyword evidence="1 4" id="KW-0808">Transferase</keyword>
<protein>
    <submittedName>
        <fullName evidence="4">Methyltransferase domain-containing protein</fullName>
    </submittedName>
</protein>
<keyword evidence="5" id="KW-1185">Reference proteome</keyword>
<name>A0ABU7M2I0_9PROT</name>
<accession>A0ABU7M2I0</accession>
<evidence type="ECO:0000313" key="4">
    <source>
        <dbReference type="EMBL" id="MEE2567480.1"/>
    </source>
</evidence>
<evidence type="ECO:0000256" key="1">
    <source>
        <dbReference type="ARBA" id="ARBA00022603"/>
    </source>
</evidence>
<keyword evidence="1 4" id="KW-0489">Methyltransferase</keyword>
<dbReference type="PANTHER" id="PTHR47739:SF1">
    <property type="entry name" value="TRNA1(VAL) (ADENINE(37)-N6)-METHYLTRANSFERASE"/>
    <property type="match status" value="1"/>
</dbReference>
<proteinExistence type="predicted"/>
<dbReference type="EMBL" id="JAZDRO010000005">
    <property type="protein sequence ID" value="MEE2567480.1"/>
    <property type="molecule type" value="Genomic_DNA"/>
</dbReference>
<comment type="caution">
    <text evidence="4">The sequence shown here is derived from an EMBL/GenBank/DDBJ whole genome shotgun (WGS) entry which is preliminary data.</text>
</comment>
<dbReference type="Pfam" id="PF05175">
    <property type="entry name" value="MTS"/>
    <property type="match status" value="1"/>
</dbReference>
<evidence type="ECO:0000256" key="2">
    <source>
        <dbReference type="ARBA" id="ARBA00022691"/>
    </source>
</evidence>
<gene>
    <name evidence="4" type="ORF">V0U35_12400</name>
</gene>
<evidence type="ECO:0000313" key="5">
    <source>
        <dbReference type="Proteomes" id="UP001310692"/>
    </source>
</evidence>
<dbReference type="RefSeq" id="WP_330197042.1">
    <property type="nucleotide sequence ID" value="NZ_JAZDRO010000005.1"/>
</dbReference>
<dbReference type="Gene3D" id="3.40.50.150">
    <property type="entry name" value="Vaccinia Virus protein VP39"/>
    <property type="match status" value="1"/>
</dbReference>
<reference evidence="4 5" key="1">
    <citation type="submission" date="2024-01" db="EMBL/GenBank/DDBJ databases">
        <title>Hyphobacterium bacterium isolated from marine sediment.</title>
        <authorList>
            <person name="Zhao S."/>
        </authorList>
    </citation>
    <scope>NUCLEOTIDE SEQUENCE [LARGE SCALE GENOMIC DNA]</scope>
    <source>
        <strain evidence="4 5">Y60-23</strain>
    </source>
</reference>
<keyword evidence="2" id="KW-0949">S-adenosyl-L-methionine</keyword>
<evidence type="ECO:0000259" key="3">
    <source>
        <dbReference type="Pfam" id="PF05175"/>
    </source>
</evidence>
<dbReference type="PANTHER" id="PTHR47739">
    <property type="entry name" value="TRNA1(VAL) (ADENINE(37)-N6)-METHYLTRANSFERASE"/>
    <property type="match status" value="1"/>
</dbReference>
<dbReference type="GO" id="GO:0032259">
    <property type="term" value="P:methylation"/>
    <property type="evidence" value="ECO:0007669"/>
    <property type="project" value="UniProtKB-KW"/>
</dbReference>
<dbReference type="InterPro" id="IPR050210">
    <property type="entry name" value="tRNA_Adenine-N(6)_MTase"/>
</dbReference>
<dbReference type="CDD" id="cd02440">
    <property type="entry name" value="AdoMet_MTases"/>
    <property type="match status" value="1"/>
</dbReference>
<feature type="domain" description="Methyltransferase small" evidence="3">
    <location>
        <begin position="29"/>
        <end position="120"/>
    </location>
</feature>